<evidence type="ECO:0000256" key="1">
    <source>
        <dbReference type="ARBA" id="ARBA00023002"/>
    </source>
</evidence>
<reference evidence="2 3" key="1">
    <citation type="submission" date="2015-05" db="EMBL/GenBank/DDBJ databases">
        <title>Distinctive expansion of gene families associated with plant cell wall degradation and secondary metabolism in the genomes of grapevine trunk pathogens.</title>
        <authorList>
            <person name="Lawrence D.P."/>
            <person name="Travadon R."/>
            <person name="Rolshausen P.E."/>
            <person name="Baumgartner K."/>
        </authorList>
    </citation>
    <scope>NUCLEOTIDE SEQUENCE [LARGE SCALE GENOMIC DNA]</scope>
    <source>
        <strain evidence="2">DA912</strain>
    </source>
</reference>
<evidence type="ECO:0000313" key="2">
    <source>
        <dbReference type="EMBL" id="KKY32358.1"/>
    </source>
</evidence>
<dbReference type="AlphaFoldDB" id="A0A0G2HAZ1"/>
<dbReference type="Proteomes" id="UP000034680">
    <property type="component" value="Unassembled WGS sequence"/>
</dbReference>
<proteinExistence type="predicted"/>
<dbReference type="EMBL" id="LCUC01000324">
    <property type="protein sequence ID" value="KKY32358.1"/>
    <property type="molecule type" value="Genomic_DNA"/>
</dbReference>
<dbReference type="STRING" id="1214573.A0A0G2HAZ1"/>
<evidence type="ECO:0000313" key="3">
    <source>
        <dbReference type="Proteomes" id="UP000034680"/>
    </source>
</evidence>
<keyword evidence="3" id="KW-1185">Reference proteome</keyword>
<sequence>MVSYKTSSPTANISLIKADVSLVAEVDKIVQEITQKESKLDLLVMSSGFMAFEGRKDTSEGLEPSMSTRYYSRQRAVEQLLPLLKNASAPRVLTVLAGGLERELNVNDLDVKDPRNWHFMTSSSHATTMHTLSLEHMAQDNPELSILHWFPGSVSTPGLARAAKFGLSPPNQMSQVESGARGLFLATNDRYGVRSGLVPTPQGLNAAQKSGGGIFLVDPLGETTDNEHVLSAMRNKGVNKLVWDFTQRTFNRIAGSKGTSGTGGSSSKDEL</sequence>
<dbReference type="GO" id="GO:0016491">
    <property type="term" value="F:oxidoreductase activity"/>
    <property type="evidence" value="ECO:0007669"/>
    <property type="project" value="UniProtKB-KW"/>
</dbReference>
<reference evidence="2 3" key="2">
    <citation type="submission" date="2015-05" db="EMBL/GenBank/DDBJ databases">
        <authorList>
            <person name="Morales-Cruz A."/>
            <person name="Amrine K.C."/>
            <person name="Cantu D."/>
        </authorList>
    </citation>
    <scope>NUCLEOTIDE SEQUENCE [LARGE SCALE GENOMIC DNA]</scope>
    <source>
        <strain evidence="2">DA912</strain>
    </source>
</reference>
<protein>
    <submittedName>
        <fullName evidence="2">Putative short-chain dehydrogenase reductase</fullName>
    </submittedName>
</protein>
<dbReference type="Gene3D" id="3.40.50.720">
    <property type="entry name" value="NAD(P)-binding Rossmann-like Domain"/>
    <property type="match status" value="1"/>
</dbReference>
<dbReference type="SUPFAM" id="SSF51735">
    <property type="entry name" value="NAD(P)-binding Rossmann-fold domains"/>
    <property type="match status" value="1"/>
</dbReference>
<organism evidence="2 3">
    <name type="scientific">Diaporthe ampelina</name>
    <dbReference type="NCBI Taxonomy" id="1214573"/>
    <lineage>
        <taxon>Eukaryota</taxon>
        <taxon>Fungi</taxon>
        <taxon>Dikarya</taxon>
        <taxon>Ascomycota</taxon>
        <taxon>Pezizomycotina</taxon>
        <taxon>Sordariomycetes</taxon>
        <taxon>Sordariomycetidae</taxon>
        <taxon>Diaporthales</taxon>
        <taxon>Diaporthaceae</taxon>
        <taxon>Diaporthe</taxon>
    </lineage>
</organism>
<keyword evidence="1" id="KW-0560">Oxidoreductase</keyword>
<dbReference type="InterPro" id="IPR052228">
    <property type="entry name" value="Sec_Metab_Biosynth_Oxidored"/>
</dbReference>
<dbReference type="OrthoDB" id="2898509at2759"/>
<gene>
    <name evidence="2" type="ORF">UCDDA912_g07677</name>
</gene>
<dbReference type="PANTHER" id="PTHR47534">
    <property type="entry name" value="YALI0E05731P"/>
    <property type="match status" value="1"/>
</dbReference>
<dbReference type="InterPro" id="IPR036291">
    <property type="entry name" value="NAD(P)-bd_dom_sf"/>
</dbReference>
<name>A0A0G2HAZ1_9PEZI</name>
<comment type="caution">
    <text evidence="2">The sequence shown here is derived from an EMBL/GenBank/DDBJ whole genome shotgun (WGS) entry which is preliminary data.</text>
</comment>
<accession>A0A0G2HAZ1</accession>
<dbReference type="PANTHER" id="PTHR47534:SF3">
    <property type="entry name" value="ALCOHOL DEHYDROGENASE-LIKE C-TERMINAL DOMAIN-CONTAINING PROTEIN"/>
    <property type="match status" value="1"/>
</dbReference>